<name>A0ABP0U527_9BRYO</name>
<keyword evidence="1" id="KW-0812">Transmembrane</keyword>
<reference evidence="2" key="1">
    <citation type="submission" date="2024-02" db="EMBL/GenBank/DDBJ databases">
        <authorList>
            <consortium name="ELIXIR-Norway"/>
            <consortium name="Elixir Norway"/>
        </authorList>
    </citation>
    <scope>NUCLEOTIDE SEQUENCE</scope>
</reference>
<keyword evidence="3" id="KW-1185">Reference proteome</keyword>
<gene>
    <name evidence="2" type="ORF">CSSPTR1EN2_LOCUS11338</name>
</gene>
<evidence type="ECO:0000313" key="2">
    <source>
        <dbReference type="EMBL" id="CAK9212641.1"/>
    </source>
</evidence>
<proteinExistence type="predicted"/>
<evidence type="ECO:0000256" key="1">
    <source>
        <dbReference type="SAM" id="Phobius"/>
    </source>
</evidence>
<feature type="transmembrane region" description="Helical" evidence="1">
    <location>
        <begin position="61"/>
        <end position="80"/>
    </location>
</feature>
<evidence type="ECO:0000313" key="3">
    <source>
        <dbReference type="Proteomes" id="UP001497512"/>
    </source>
</evidence>
<protein>
    <submittedName>
        <fullName evidence="2">Uncharacterized protein</fullName>
    </submittedName>
</protein>
<sequence length="81" mass="9427">MTYGCEACAYDSEQTILGMLLMKCILRKDQLVMEHLITLYHEEWDPTLPSAQFVWQPCGSYIFGCCLSVSLHWSCIMILWM</sequence>
<dbReference type="EMBL" id="OZ019911">
    <property type="protein sequence ID" value="CAK9212641.1"/>
    <property type="molecule type" value="Genomic_DNA"/>
</dbReference>
<keyword evidence="1" id="KW-1133">Transmembrane helix</keyword>
<dbReference type="Proteomes" id="UP001497512">
    <property type="component" value="Chromosome 19"/>
</dbReference>
<accession>A0ABP0U527</accession>
<organism evidence="2 3">
    <name type="scientific">Sphagnum troendelagicum</name>
    <dbReference type="NCBI Taxonomy" id="128251"/>
    <lineage>
        <taxon>Eukaryota</taxon>
        <taxon>Viridiplantae</taxon>
        <taxon>Streptophyta</taxon>
        <taxon>Embryophyta</taxon>
        <taxon>Bryophyta</taxon>
        <taxon>Sphagnophytina</taxon>
        <taxon>Sphagnopsida</taxon>
        <taxon>Sphagnales</taxon>
        <taxon>Sphagnaceae</taxon>
        <taxon>Sphagnum</taxon>
    </lineage>
</organism>
<keyword evidence="1" id="KW-0472">Membrane</keyword>